<evidence type="ECO:0000313" key="3">
    <source>
        <dbReference type="Proteomes" id="UP000469424"/>
    </source>
</evidence>
<accession>A0A6N7XKF8</accession>
<proteinExistence type="predicted"/>
<sequence>MEKKSFWKTNAGALTVAFIITMIGFTLILLGVNHGMNGLATGGFAAVVVAMLISPIKVFIIDRKN</sequence>
<keyword evidence="1" id="KW-0472">Membrane</keyword>
<gene>
    <name evidence="2" type="ORF">FYJ65_03490</name>
</gene>
<reference evidence="2 3" key="1">
    <citation type="submission" date="2019-08" db="EMBL/GenBank/DDBJ databases">
        <title>In-depth cultivation of the pig gut microbiome towards novel bacterial diversity and tailored functional studies.</title>
        <authorList>
            <person name="Wylensek D."/>
            <person name="Hitch T.C.A."/>
            <person name="Clavel T."/>
        </authorList>
    </citation>
    <scope>NUCLEOTIDE SEQUENCE [LARGE SCALE GENOMIC DNA]</scope>
    <source>
        <strain evidence="2 3">WCA-MUC-591-APC-4B</strain>
    </source>
</reference>
<keyword evidence="3" id="KW-1185">Reference proteome</keyword>
<dbReference type="Proteomes" id="UP000469424">
    <property type="component" value="Unassembled WGS sequence"/>
</dbReference>
<evidence type="ECO:0000313" key="2">
    <source>
        <dbReference type="EMBL" id="MST70409.1"/>
    </source>
</evidence>
<evidence type="ECO:0000256" key="1">
    <source>
        <dbReference type="SAM" id="Phobius"/>
    </source>
</evidence>
<feature type="transmembrane region" description="Helical" evidence="1">
    <location>
        <begin position="12"/>
        <end position="32"/>
    </location>
</feature>
<dbReference type="EMBL" id="VUNA01000005">
    <property type="protein sequence ID" value="MST70409.1"/>
    <property type="molecule type" value="Genomic_DNA"/>
</dbReference>
<protein>
    <submittedName>
        <fullName evidence="2">Uncharacterized protein</fullName>
    </submittedName>
</protein>
<name>A0A6N7XKF8_9FIRM</name>
<feature type="transmembrane region" description="Helical" evidence="1">
    <location>
        <begin position="38"/>
        <end position="60"/>
    </location>
</feature>
<comment type="caution">
    <text evidence="2">The sequence shown here is derived from an EMBL/GenBank/DDBJ whole genome shotgun (WGS) entry which is preliminary data.</text>
</comment>
<dbReference type="AlphaFoldDB" id="A0A6N7XKF8"/>
<organism evidence="2 3">
    <name type="scientific">Mogibacterium kristiansenii</name>
    <dbReference type="NCBI Taxonomy" id="2606708"/>
    <lineage>
        <taxon>Bacteria</taxon>
        <taxon>Bacillati</taxon>
        <taxon>Bacillota</taxon>
        <taxon>Clostridia</taxon>
        <taxon>Peptostreptococcales</taxon>
        <taxon>Anaerovoracaceae</taxon>
        <taxon>Mogibacterium</taxon>
    </lineage>
</organism>
<dbReference type="RefSeq" id="WP_154553974.1">
    <property type="nucleotide sequence ID" value="NZ_JAQXUZ010000007.1"/>
</dbReference>
<keyword evidence="1" id="KW-1133">Transmembrane helix</keyword>
<keyword evidence="1" id="KW-0812">Transmembrane</keyword>